<reference evidence="1" key="1">
    <citation type="submission" date="2018-01" db="EMBL/GenBank/DDBJ databases">
        <title>Genomic characterization of Leptospira inadai serogroup Lyme isolated from captured rat in Brazil and comparative analysis with human reference strain.</title>
        <authorList>
            <person name="Moreno L.Z."/>
            <person name="Loureiro A.P."/>
            <person name="Miraglia F."/>
            <person name="Kremer F.S."/>
            <person name="Eslabao M.R."/>
            <person name="Dellagostin O.A."/>
            <person name="Lilenbaum W."/>
            <person name="Moreno A.M."/>
        </authorList>
    </citation>
    <scope>NUCLEOTIDE SEQUENCE [LARGE SCALE GENOMIC DNA]</scope>
    <source>
        <strain evidence="1">M34/99</strain>
    </source>
</reference>
<keyword evidence="2" id="KW-1185">Reference proteome</keyword>
<proteinExistence type="predicted"/>
<gene>
    <name evidence="1" type="ORF">BES34_015435</name>
</gene>
<name>A0ABX4YFR6_9LEPT</name>
<accession>A0ABX4YFR6</accession>
<dbReference type="SUPFAM" id="SSF159245">
    <property type="entry name" value="AttH-like"/>
    <property type="match status" value="1"/>
</dbReference>
<dbReference type="EMBL" id="MCRM02000018">
    <property type="protein sequence ID" value="PNV74088.1"/>
    <property type="molecule type" value="Genomic_DNA"/>
</dbReference>
<sequence>MNRIRTNFDQPRFNRNSRSGHYESWFVRANHPHRPLAIWIRYTIFSPRSHPASALGELWAIYFDGEANSHISFKSEFPIQECEFNADPFIVRIGASYLTKEKTIGQADSKDRSQKIEWDLTLSGGSSPAFLFPEKYYDSNFPKAKVLVGRPLAIFNGVLKFGGKELPIENWKGSHNHNWGSRHTDRYAWGQVCGFDGEPDSFLELATAKLKFGPIWTPGITPIVLRFRNLEYTLNEPMRSLFRASYSYFDWKFSVSSPKIRIEGRIHANRSDFACLRYNNPPGGWKYCLNTKLARAELLVTRSGETSPLRLISARSAAFEILTDDPSHGLQPEI</sequence>
<evidence type="ECO:0000313" key="1">
    <source>
        <dbReference type="EMBL" id="PNV74088.1"/>
    </source>
</evidence>
<dbReference type="Proteomes" id="UP000094669">
    <property type="component" value="Unassembled WGS sequence"/>
</dbReference>
<protein>
    <recommendedName>
        <fullName evidence="3">PF10974 family protein</fullName>
    </recommendedName>
</protein>
<evidence type="ECO:0000313" key="2">
    <source>
        <dbReference type="Proteomes" id="UP000094669"/>
    </source>
</evidence>
<comment type="caution">
    <text evidence="1">The sequence shown here is derived from an EMBL/GenBank/DDBJ whole genome shotgun (WGS) entry which is preliminary data.</text>
</comment>
<dbReference type="RefSeq" id="WP_010417676.1">
    <property type="nucleotide sequence ID" value="NZ_MCRM02000018.1"/>
</dbReference>
<organism evidence="1 2">
    <name type="scientific">Leptospira inadai serovar Lyme</name>
    <dbReference type="NCBI Taxonomy" id="293084"/>
    <lineage>
        <taxon>Bacteria</taxon>
        <taxon>Pseudomonadati</taxon>
        <taxon>Spirochaetota</taxon>
        <taxon>Spirochaetia</taxon>
        <taxon>Leptospirales</taxon>
        <taxon>Leptospiraceae</taxon>
        <taxon>Leptospira</taxon>
    </lineage>
</organism>
<evidence type="ECO:0008006" key="3">
    <source>
        <dbReference type="Google" id="ProtNLM"/>
    </source>
</evidence>